<organism evidence="2 3">
    <name type="scientific">Chitinophaga silvatica</name>
    <dbReference type="NCBI Taxonomy" id="2282649"/>
    <lineage>
        <taxon>Bacteria</taxon>
        <taxon>Pseudomonadati</taxon>
        <taxon>Bacteroidota</taxon>
        <taxon>Chitinophagia</taxon>
        <taxon>Chitinophagales</taxon>
        <taxon>Chitinophagaceae</taxon>
        <taxon>Chitinophaga</taxon>
    </lineage>
</organism>
<accession>A0A3E1YHQ1</accession>
<comment type="caution">
    <text evidence="2">The sequence shown here is derived from an EMBL/GenBank/DDBJ whole genome shotgun (WGS) entry which is preliminary data.</text>
</comment>
<name>A0A3E1YHQ1_9BACT</name>
<keyword evidence="3" id="KW-1185">Reference proteome</keyword>
<dbReference type="Proteomes" id="UP000260644">
    <property type="component" value="Unassembled WGS sequence"/>
</dbReference>
<gene>
    <name evidence="2" type="ORF">DVR12_03680</name>
</gene>
<dbReference type="AlphaFoldDB" id="A0A3E1YHQ1"/>
<feature type="chain" id="PRO_5017694310" evidence="1">
    <location>
        <begin position="20"/>
        <end position="171"/>
    </location>
</feature>
<evidence type="ECO:0000313" key="3">
    <source>
        <dbReference type="Proteomes" id="UP000260644"/>
    </source>
</evidence>
<evidence type="ECO:0000313" key="2">
    <source>
        <dbReference type="EMBL" id="RFS26896.1"/>
    </source>
</evidence>
<proteinExistence type="predicted"/>
<feature type="signal peptide" evidence="1">
    <location>
        <begin position="1"/>
        <end position="19"/>
    </location>
</feature>
<protein>
    <submittedName>
        <fullName evidence="2">Uncharacterized protein</fullName>
    </submittedName>
</protein>
<sequence length="171" mass="18789">MLRTIIFTTLLLSALAVKAQLPSFSEVNRWSENKPEQKTNDSNYHKKWFVVKSASLSTGFMASNVGSGSFLSVPLGVQINRQLTNNLIAFGGLSATPYIMQLNGVYYPAAQYKNNGMMRINNSGILPSARAGIMYISNDRTFSVSGSVSVSRGSYFGNFPGYSPINPFMQY</sequence>
<dbReference type="RefSeq" id="WP_116974088.1">
    <property type="nucleotide sequence ID" value="NZ_QPMM01000001.1"/>
</dbReference>
<keyword evidence="1" id="KW-0732">Signal</keyword>
<reference evidence="2 3" key="1">
    <citation type="submission" date="2018-07" db="EMBL/GenBank/DDBJ databases">
        <title>Chitinophaga K2CV101002-2 sp. nov., isolated from a monsoon evergreen broad-leaved forest soil.</title>
        <authorList>
            <person name="Lv Y."/>
        </authorList>
    </citation>
    <scope>NUCLEOTIDE SEQUENCE [LARGE SCALE GENOMIC DNA]</scope>
    <source>
        <strain evidence="2 3">GDMCC 1.1288</strain>
    </source>
</reference>
<dbReference type="EMBL" id="QPMM01000001">
    <property type="protein sequence ID" value="RFS26896.1"/>
    <property type="molecule type" value="Genomic_DNA"/>
</dbReference>
<dbReference type="OrthoDB" id="680646at2"/>
<evidence type="ECO:0000256" key="1">
    <source>
        <dbReference type="SAM" id="SignalP"/>
    </source>
</evidence>